<gene>
    <name evidence="1" type="ORF">DN92_03110</name>
</gene>
<name>A0A6M9PI64_9BURK</name>
<evidence type="ECO:0000313" key="2">
    <source>
        <dbReference type="Proteomes" id="UP000501090"/>
    </source>
</evidence>
<proteinExistence type="predicted"/>
<organism evidence="1 2">
    <name type="scientific">Polynucleobacter arcticus</name>
    <dbReference type="NCBI Taxonomy" id="1743165"/>
    <lineage>
        <taxon>Bacteria</taxon>
        <taxon>Pseudomonadati</taxon>
        <taxon>Pseudomonadota</taxon>
        <taxon>Betaproteobacteria</taxon>
        <taxon>Burkholderiales</taxon>
        <taxon>Burkholderiaceae</taxon>
        <taxon>Polynucleobacter</taxon>
    </lineage>
</organism>
<evidence type="ECO:0000313" key="1">
    <source>
        <dbReference type="EMBL" id="QKM60109.1"/>
    </source>
</evidence>
<dbReference type="Proteomes" id="UP000501090">
    <property type="component" value="Chromosome"/>
</dbReference>
<dbReference type="RefSeq" id="WP_173959879.1">
    <property type="nucleotide sequence ID" value="NZ_CBCSCC010000012.1"/>
</dbReference>
<accession>A0A6M9PI64</accession>
<reference evidence="1 2" key="1">
    <citation type="submission" date="2018-04" db="EMBL/GenBank/DDBJ databases">
        <title>Polynucleobacter sp. UK-Long2-W17 genome.</title>
        <authorList>
            <person name="Hahn M.W."/>
        </authorList>
    </citation>
    <scope>NUCLEOTIDE SEQUENCE [LARGE SCALE GENOMIC DNA]</scope>
    <source>
        <strain evidence="1 2">UK-Long2-W17</strain>
    </source>
</reference>
<dbReference type="EMBL" id="CP028940">
    <property type="protein sequence ID" value="QKM60109.1"/>
    <property type="molecule type" value="Genomic_DNA"/>
</dbReference>
<protein>
    <submittedName>
        <fullName evidence="1">Uncharacterized protein</fullName>
    </submittedName>
</protein>
<dbReference type="KEGG" id="pard:DN92_03110"/>
<keyword evidence="2" id="KW-1185">Reference proteome</keyword>
<dbReference type="AlphaFoldDB" id="A0A6M9PI64"/>
<sequence>MTKGRNADMLIYELVAIRDGDSETMATQAEQDLCILTSEAFERYTRKDYAEAIAMYRAIAEQFNDEFDLSWDFQTKSF</sequence>